<feature type="signal peptide" evidence="1">
    <location>
        <begin position="1"/>
        <end position="20"/>
    </location>
</feature>
<comment type="caution">
    <text evidence="2">The sequence shown here is derived from an EMBL/GenBank/DDBJ whole genome shotgun (WGS) entry which is preliminary data.</text>
</comment>
<proteinExistence type="predicted"/>
<sequence>MKKLFLLSAAALMISTGAFAQSTVVTTTGTGHATAIQIEPQYRTRIKSYVTEHHLRPVTTKEKIVVGATVPSDVELEAVPTDWGPSLTQYRYVYSGERVMLVDPGTRTVVQEID</sequence>
<name>A0A9X1R194_9BRAD</name>
<evidence type="ECO:0000313" key="3">
    <source>
        <dbReference type="Proteomes" id="UP001139054"/>
    </source>
</evidence>
<evidence type="ECO:0000313" key="2">
    <source>
        <dbReference type="EMBL" id="MCG2625327.1"/>
    </source>
</evidence>
<dbReference type="InterPro" id="IPR009642">
    <property type="entry name" value="DUF1236"/>
</dbReference>
<evidence type="ECO:0000256" key="1">
    <source>
        <dbReference type="SAM" id="SignalP"/>
    </source>
</evidence>
<gene>
    <name evidence="2" type="ORF">L6654_01730</name>
</gene>
<feature type="chain" id="PRO_5040723196" evidence="1">
    <location>
        <begin position="21"/>
        <end position="114"/>
    </location>
</feature>
<dbReference type="Proteomes" id="UP001139054">
    <property type="component" value="Unassembled WGS sequence"/>
</dbReference>
<organism evidence="2 3">
    <name type="scientific">Bradyrhizobium zhengyangense</name>
    <dbReference type="NCBI Taxonomy" id="2911009"/>
    <lineage>
        <taxon>Bacteria</taxon>
        <taxon>Pseudomonadati</taxon>
        <taxon>Pseudomonadota</taxon>
        <taxon>Alphaproteobacteria</taxon>
        <taxon>Hyphomicrobiales</taxon>
        <taxon>Nitrobacteraceae</taxon>
        <taxon>Bradyrhizobium</taxon>
    </lineage>
</organism>
<dbReference type="Pfam" id="PF06823">
    <property type="entry name" value="DUF1236"/>
    <property type="match status" value="1"/>
</dbReference>
<accession>A0A9X1R194</accession>
<reference evidence="2" key="1">
    <citation type="submission" date="2022-01" db="EMBL/GenBank/DDBJ databases">
        <title>Genome sequnece data of strain Bradyrhizobium sp. nov.</title>
        <authorList>
            <person name="Zhang J."/>
        </authorList>
    </citation>
    <scope>NUCLEOTIDE SEQUENCE</scope>
    <source>
        <strain evidence="2">WYCCWR 13023</strain>
    </source>
</reference>
<dbReference type="EMBL" id="JAKLTY010000001">
    <property type="protein sequence ID" value="MCG2625327.1"/>
    <property type="molecule type" value="Genomic_DNA"/>
</dbReference>
<keyword evidence="1" id="KW-0732">Signal</keyword>
<dbReference type="AlphaFoldDB" id="A0A9X1R194"/>
<protein>
    <submittedName>
        <fullName evidence="2">DUF1236 domain-containing protein</fullName>
    </submittedName>
</protein>
<dbReference type="RefSeq" id="WP_237889553.1">
    <property type="nucleotide sequence ID" value="NZ_JAKLTY010000001.1"/>
</dbReference>